<gene>
    <name evidence="1" type="ORF">HYALB_00012461</name>
</gene>
<name>A0A9N9LNH0_9HELO</name>
<evidence type="ECO:0000313" key="1">
    <source>
        <dbReference type="EMBL" id="CAG8976270.1"/>
    </source>
</evidence>
<evidence type="ECO:0000313" key="2">
    <source>
        <dbReference type="Proteomes" id="UP000701801"/>
    </source>
</evidence>
<keyword evidence="2" id="KW-1185">Reference proteome</keyword>
<comment type="caution">
    <text evidence="1">The sequence shown here is derived from an EMBL/GenBank/DDBJ whole genome shotgun (WGS) entry which is preliminary data.</text>
</comment>
<dbReference type="Proteomes" id="UP000701801">
    <property type="component" value="Unassembled WGS sequence"/>
</dbReference>
<accession>A0A9N9LNH0</accession>
<sequence length="86" mass="9029">MQILLLAFPLVQAHNILEFSRLLSTQSILLAKGAGLADQCLIPCFPLLVNAAGVPAAGIAEQLPGTVDSLLSDLDTTRLWKPAGCC</sequence>
<organism evidence="1 2">
    <name type="scientific">Hymenoscyphus albidus</name>
    <dbReference type="NCBI Taxonomy" id="595503"/>
    <lineage>
        <taxon>Eukaryota</taxon>
        <taxon>Fungi</taxon>
        <taxon>Dikarya</taxon>
        <taxon>Ascomycota</taxon>
        <taxon>Pezizomycotina</taxon>
        <taxon>Leotiomycetes</taxon>
        <taxon>Helotiales</taxon>
        <taxon>Helotiaceae</taxon>
        <taxon>Hymenoscyphus</taxon>
    </lineage>
</organism>
<proteinExistence type="predicted"/>
<dbReference type="AlphaFoldDB" id="A0A9N9LNH0"/>
<reference evidence="1" key="1">
    <citation type="submission" date="2021-07" db="EMBL/GenBank/DDBJ databases">
        <authorList>
            <person name="Durling M."/>
        </authorList>
    </citation>
    <scope>NUCLEOTIDE SEQUENCE</scope>
</reference>
<dbReference type="EMBL" id="CAJVRM010000170">
    <property type="protein sequence ID" value="CAG8976270.1"/>
    <property type="molecule type" value="Genomic_DNA"/>
</dbReference>
<protein>
    <submittedName>
        <fullName evidence="1">Uncharacterized protein</fullName>
    </submittedName>
</protein>